<name>A0ABU6WPW6_9FABA</name>
<keyword evidence="1" id="KW-0812">Transmembrane</keyword>
<dbReference type="EMBL" id="JASCZI010182448">
    <property type="protein sequence ID" value="MED6187924.1"/>
    <property type="molecule type" value="Genomic_DNA"/>
</dbReference>
<dbReference type="Proteomes" id="UP001341840">
    <property type="component" value="Unassembled WGS sequence"/>
</dbReference>
<keyword evidence="1" id="KW-1133">Transmembrane helix</keyword>
<organism evidence="2 3">
    <name type="scientific">Stylosanthes scabra</name>
    <dbReference type="NCBI Taxonomy" id="79078"/>
    <lineage>
        <taxon>Eukaryota</taxon>
        <taxon>Viridiplantae</taxon>
        <taxon>Streptophyta</taxon>
        <taxon>Embryophyta</taxon>
        <taxon>Tracheophyta</taxon>
        <taxon>Spermatophyta</taxon>
        <taxon>Magnoliopsida</taxon>
        <taxon>eudicotyledons</taxon>
        <taxon>Gunneridae</taxon>
        <taxon>Pentapetalae</taxon>
        <taxon>rosids</taxon>
        <taxon>fabids</taxon>
        <taxon>Fabales</taxon>
        <taxon>Fabaceae</taxon>
        <taxon>Papilionoideae</taxon>
        <taxon>50 kb inversion clade</taxon>
        <taxon>dalbergioids sensu lato</taxon>
        <taxon>Dalbergieae</taxon>
        <taxon>Pterocarpus clade</taxon>
        <taxon>Stylosanthes</taxon>
    </lineage>
</organism>
<evidence type="ECO:0000313" key="3">
    <source>
        <dbReference type="Proteomes" id="UP001341840"/>
    </source>
</evidence>
<keyword evidence="3" id="KW-1185">Reference proteome</keyword>
<gene>
    <name evidence="2" type="ORF">PIB30_081169</name>
</gene>
<evidence type="ECO:0000256" key="1">
    <source>
        <dbReference type="SAM" id="Phobius"/>
    </source>
</evidence>
<evidence type="ECO:0000313" key="2">
    <source>
        <dbReference type="EMBL" id="MED6187924.1"/>
    </source>
</evidence>
<sequence>MPPPLATTFHQPKSYVAAALAQPDSPWFANSGASHHVTAEHSNLVQHNDSTQGPEQLYVGNEKGVTKVMLLKGNTKGGLYFFNNLVVLNRRVLPTLLLYLLKFLVVYPLFLLAILV</sequence>
<feature type="transmembrane region" description="Helical" evidence="1">
    <location>
        <begin position="96"/>
        <end position="115"/>
    </location>
</feature>
<comment type="caution">
    <text evidence="2">The sequence shown here is derived from an EMBL/GenBank/DDBJ whole genome shotgun (WGS) entry which is preliminary data.</text>
</comment>
<reference evidence="2 3" key="1">
    <citation type="journal article" date="2023" name="Plants (Basel)">
        <title>Bridging the Gap: Combining Genomics and Transcriptomics Approaches to Understand Stylosanthes scabra, an Orphan Legume from the Brazilian Caatinga.</title>
        <authorList>
            <person name="Ferreira-Neto J.R.C."/>
            <person name="da Silva M.D."/>
            <person name="Binneck E."/>
            <person name="de Melo N.F."/>
            <person name="da Silva R.H."/>
            <person name="de Melo A.L.T.M."/>
            <person name="Pandolfi V."/>
            <person name="Bustamante F.O."/>
            <person name="Brasileiro-Vidal A.C."/>
            <person name="Benko-Iseppon A.M."/>
        </authorList>
    </citation>
    <scope>NUCLEOTIDE SEQUENCE [LARGE SCALE GENOMIC DNA]</scope>
    <source>
        <tissue evidence="2">Leaves</tissue>
    </source>
</reference>
<keyword evidence="1" id="KW-0472">Membrane</keyword>
<proteinExistence type="predicted"/>
<accession>A0ABU6WPW6</accession>
<protein>
    <submittedName>
        <fullName evidence="2">Uncharacterized protein</fullName>
    </submittedName>
</protein>